<evidence type="ECO:0000313" key="2">
    <source>
        <dbReference type="Proteomes" id="UP001497535"/>
    </source>
</evidence>
<name>A0ACB0YXQ8_MELEN</name>
<organism evidence="1 2">
    <name type="scientific">Meloidogyne enterolobii</name>
    <name type="common">Root-knot nematode worm</name>
    <name type="synonym">Meloidogyne mayaguensis</name>
    <dbReference type="NCBI Taxonomy" id="390850"/>
    <lineage>
        <taxon>Eukaryota</taxon>
        <taxon>Metazoa</taxon>
        <taxon>Ecdysozoa</taxon>
        <taxon>Nematoda</taxon>
        <taxon>Chromadorea</taxon>
        <taxon>Rhabditida</taxon>
        <taxon>Tylenchina</taxon>
        <taxon>Tylenchomorpha</taxon>
        <taxon>Tylenchoidea</taxon>
        <taxon>Meloidogynidae</taxon>
        <taxon>Meloidogyninae</taxon>
        <taxon>Meloidogyne</taxon>
    </lineage>
</organism>
<dbReference type="Proteomes" id="UP001497535">
    <property type="component" value="Unassembled WGS sequence"/>
</dbReference>
<proteinExistence type="predicted"/>
<gene>
    <name evidence="1" type="ORF">MENTE1834_LOCUS18038</name>
</gene>
<evidence type="ECO:0000313" key="1">
    <source>
        <dbReference type="EMBL" id="CAK5068161.1"/>
    </source>
</evidence>
<dbReference type="EMBL" id="CAVMJV010000020">
    <property type="protein sequence ID" value="CAK5068161.1"/>
    <property type="molecule type" value="Genomic_DNA"/>
</dbReference>
<keyword evidence="2" id="KW-1185">Reference proteome</keyword>
<accession>A0ACB0YXQ8</accession>
<sequence>MSEEGSSNFDLELNSHNQSNDLIKLQTNFNNLQIKFNEEKEKTSNLENELKKIQKIINEDIKQLKDENVRKDGKINSLEVEIKTVNELLEKKIVELTFKLNNEIFKCVNFVKIKNKWSEFELKDDSVICCSRNCVTTNNPKRSCIKGNGYVHIISDENIKYINGVEGKRGKDAAAGVNAENSFEKPQNCLNYSLYYFEIKCKFEVDLHDYKWMVLCLNNCKTNKSIRFYATTATMVNEKYEEFKLSTFTWNNNDIFGYGLVYPPTNISNEFPYVFLTQNGKEIGKAILLTENFDSYKPHVWLEYCSIEANFGNNLETKPFKYDISKHEILKEFY</sequence>
<protein>
    <submittedName>
        <fullName evidence="1">Uncharacterized protein</fullName>
    </submittedName>
</protein>
<reference evidence="1" key="1">
    <citation type="submission" date="2023-11" db="EMBL/GenBank/DDBJ databases">
        <authorList>
            <person name="Poullet M."/>
        </authorList>
    </citation>
    <scope>NUCLEOTIDE SEQUENCE</scope>
    <source>
        <strain evidence="1">E1834</strain>
    </source>
</reference>
<comment type="caution">
    <text evidence="1">The sequence shown here is derived from an EMBL/GenBank/DDBJ whole genome shotgun (WGS) entry which is preliminary data.</text>
</comment>